<evidence type="ECO:0000256" key="1">
    <source>
        <dbReference type="ARBA" id="ARBA00022729"/>
    </source>
</evidence>
<dbReference type="Pfam" id="PF02563">
    <property type="entry name" value="Poly_export"/>
    <property type="match status" value="1"/>
</dbReference>
<keyword evidence="1 2" id="KW-0732">Signal</keyword>
<protein>
    <submittedName>
        <fullName evidence="4">Polysaccharide export protein</fullName>
    </submittedName>
</protein>
<dbReference type="Gene3D" id="3.10.560.10">
    <property type="entry name" value="Outer membrane lipoprotein wza domain like"/>
    <property type="match status" value="1"/>
</dbReference>
<dbReference type="EMBL" id="JARESE010000033">
    <property type="protein sequence ID" value="MDE8652291.1"/>
    <property type="molecule type" value="Genomic_DNA"/>
</dbReference>
<dbReference type="PANTHER" id="PTHR33619:SF3">
    <property type="entry name" value="POLYSACCHARIDE EXPORT PROTEIN GFCE-RELATED"/>
    <property type="match status" value="1"/>
</dbReference>
<sequence>MKKIFSACLMCLLAWGCATYNSADVISSGERYAPNADDRPYLIGPGDQLGITVYNETGITGTYAVGADGTVTLPLVGVVKAEGKTPQELAKDTQDLYAAGYLRLPSVSVQVTQYRPIYVLGEVNTAGQYPYAPGMSALSAIATAKGFSPRAEKKVLFIRREGSDIEQVYALTAGLRIYPGDTIRVEERYF</sequence>
<evidence type="ECO:0000256" key="2">
    <source>
        <dbReference type="SAM" id="SignalP"/>
    </source>
</evidence>
<organism evidence="4 5">
    <name type="scientific">Novosphingobium album</name>
    <name type="common">ex Liu et al. 2023</name>
    <dbReference type="NCBI Taxonomy" id="3031130"/>
    <lineage>
        <taxon>Bacteria</taxon>
        <taxon>Pseudomonadati</taxon>
        <taxon>Pseudomonadota</taxon>
        <taxon>Alphaproteobacteria</taxon>
        <taxon>Sphingomonadales</taxon>
        <taxon>Sphingomonadaceae</taxon>
        <taxon>Novosphingobium</taxon>
    </lineage>
</organism>
<reference evidence="4 5" key="1">
    <citation type="submission" date="2023-03" db="EMBL/GenBank/DDBJ databases">
        <title>NovoSphingobium album sp. nov. isolated from polycyclic aromatic hydrocarbons- and heavy-metal polluted soil.</title>
        <authorList>
            <person name="Liu Z."/>
            <person name="Wang K."/>
        </authorList>
    </citation>
    <scope>NUCLEOTIDE SEQUENCE [LARGE SCALE GENOMIC DNA]</scope>
    <source>
        <strain evidence="4 5">H3SJ31-1</strain>
    </source>
</reference>
<dbReference type="InterPro" id="IPR049712">
    <property type="entry name" value="Poly_export"/>
</dbReference>
<evidence type="ECO:0000313" key="5">
    <source>
        <dbReference type="Proteomes" id="UP001216253"/>
    </source>
</evidence>
<proteinExistence type="predicted"/>
<dbReference type="Gene3D" id="3.30.1950.10">
    <property type="entry name" value="wza like domain"/>
    <property type="match status" value="1"/>
</dbReference>
<comment type="caution">
    <text evidence="4">The sequence shown here is derived from an EMBL/GenBank/DDBJ whole genome shotgun (WGS) entry which is preliminary data.</text>
</comment>
<feature type="chain" id="PRO_5047177085" evidence="2">
    <location>
        <begin position="24"/>
        <end position="190"/>
    </location>
</feature>
<dbReference type="PANTHER" id="PTHR33619">
    <property type="entry name" value="POLYSACCHARIDE EXPORT PROTEIN GFCE-RELATED"/>
    <property type="match status" value="1"/>
</dbReference>
<dbReference type="InterPro" id="IPR003715">
    <property type="entry name" value="Poly_export_N"/>
</dbReference>
<dbReference type="RefSeq" id="WP_275228373.1">
    <property type="nucleotide sequence ID" value="NZ_JARESE010000033.1"/>
</dbReference>
<feature type="domain" description="Polysaccharide export protein N-terminal" evidence="3">
    <location>
        <begin position="37"/>
        <end position="112"/>
    </location>
</feature>
<keyword evidence="5" id="KW-1185">Reference proteome</keyword>
<evidence type="ECO:0000259" key="3">
    <source>
        <dbReference type="Pfam" id="PF02563"/>
    </source>
</evidence>
<feature type="signal peptide" evidence="2">
    <location>
        <begin position="1"/>
        <end position="23"/>
    </location>
</feature>
<dbReference type="Proteomes" id="UP001216253">
    <property type="component" value="Unassembled WGS sequence"/>
</dbReference>
<accession>A0ABT5WQK5</accession>
<evidence type="ECO:0000313" key="4">
    <source>
        <dbReference type="EMBL" id="MDE8652291.1"/>
    </source>
</evidence>
<name>A0ABT5WQK5_9SPHN</name>
<gene>
    <name evidence="4" type="ORF">PYV00_11300</name>
</gene>